<comment type="similarity">
    <text evidence="2 5">Belongs to the Ap4A hydrolase family.</text>
</comment>
<name>A0A975CGT7_9BURK</name>
<dbReference type="EC" id="3.6.1.41" evidence="5"/>
<accession>A0A975CGT7</accession>
<sequence>MALYMIGDVQGCDVALGRLLDKLAFSPSRDRLILLGDLVNRGPESLLVLRRMSALGDAAACLLGNHDLHLLAVSQGVRKAHRSDTVAGVLAAPDRDALLDWLRHRPLALQERGVLMVHAGVLPQWSAAQTLQLAGEVQRVLRGADWAVFMHQMYGNQPDEWHDGLQGAARWRVIVNALTRLRYCTAEGRMEFDTKSGGIDGAPPGYMPWFDVPGRQTARDVVAFGHWSTLGWIDRPDVISLDTGCVWGGCLSALRLAADARQRELIQVRCPQAQVPGGTA</sequence>
<dbReference type="CDD" id="cd07422">
    <property type="entry name" value="MPP_ApaH"/>
    <property type="match status" value="1"/>
</dbReference>
<dbReference type="RefSeq" id="WP_208010029.1">
    <property type="nucleotide sequence ID" value="NZ_CP071796.1"/>
</dbReference>
<dbReference type="SUPFAM" id="SSF56300">
    <property type="entry name" value="Metallo-dependent phosphatases"/>
    <property type="match status" value="1"/>
</dbReference>
<dbReference type="PIRSF" id="PIRSF000903">
    <property type="entry name" value="B5n-ttraPtase_sm"/>
    <property type="match status" value="1"/>
</dbReference>
<feature type="domain" description="Calcineurin-like phosphoesterase" evidence="6">
    <location>
        <begin position="3"/>
        <end position="128"/>
    </location>
</feature>
<dbReference type="EMBL" id="CP071796">
    <property type="protein sequence ID" value="QTD46130.1"/>
    <property type="molecule type" value="Genomic_DNA"/>
</dbReference>
<dbReference type="NCBIfam" id="TIGR00668">
    <property type="entry name" value="apaH"/>
    <property type="match status" value="1"/>
</dbReference>
<dbReference type="Proteomes" id="UP000663903">
    <property type="component" value="Chromosome"/>
</dbReference>
<gene>
    <name evidence="5" type="primary">apaH</name>
    <name evidence="7" type="ORF">J1M35_04260</name>
</gene>
<comment type="function">
    <text evidence="1 5">Hydrolyzes diadenosine 5',5'''-P1,P4-tetraphosphate to yield ADP.</text>
</comment>
<evidence type="ECO:0000256" key="4">
    <source>
        <dbReference type="ARBA" id="ARBA00049417"/>
    </source>
</evidence>
<evidence type="ECO:0000256" key="3">
    <source>
        <dbReference type="ARBA" id="ARBA00022801"/>
    </source>
</evidence>
<dbReference type="PANTHER" id="PTHR40942">
    <property type="match status" value="1"/>
</dbReference>
<protein>
    <recommendedName>
        <fullName evidence="5">Bis(5'-nucleosyl)-tetraphosphatase, symmetrical</fullName>
        <ecNumber evidence="5">3.6.1.41</ecNumber>
    </recommendedName>
    <alternativeName>
        <fullName evidence="5">Ap4A hydrolase</fullName>
    </alternativeName>
    <alternativeName>
        <fullName evidence="5">Diadenosine 5',5'''-P1,P4-tetraphosphate pyrophosphohydrolase</fullName>
    </alternativeName>
    <alternativeName>
        <fullName evidence="5">Diadenosine tetraphosphatase</fullName>
    </alternativeName>
</protein>
<dbReference type="GO" id="GO:0008803">
    <property type="term" value="F:bis(5'-nucleosyl)-tetraphosphatase (symmetrical) activity"/>
    <property type="evidence" value="ECO:0007669"/>
    <property type="project" value="UniProtKB-UniRule"/>
</dbReference>
<dbReference type="Gene3D" id="3.60.21.10">
    <property type="match status" value="1"/>
</dbReference>
<dbReference type="HAMAP" id="MF_00199">
    <property type="entry name" value="ApaH"/>
    <property type="match status" value="1"/>
</dbReference>
<dbReference type="Pfam" id="PF00149">
    <property type="entry name" value="Metallophos"/>
    <property type="match status" value="1"/>
</dbReference>
<dbReference type="AlphaFoldDB" id="A0A975CGT7"/>
<proteinExistence type="inferred from homology"/>
<dbReference type="InterPro" id="IPR004617">
    <property type="entry name" value="ApaH"/>
</dbReference>
<dbReference type="PANTHER" id="PTHR40942:SF4">
    <property type="entry name" value="CYTOCHROME C5"/>
    <property type="match status" value="1"/>
</dbReference>
<organism evidence="7 8">
    <name type="scientific">Ottowia testudinis</name>
    <dbReference type="NCBI Taxonomy" id="2816950"/>
    <lineage>
        <taxon>Bacteria</taxon>
        <taxon>Pseudomonadati</taxon>
        <taxon>Pseudomonadota</taxon>
        <taxon>Betaproteobacteria</taxon>
        <taxon>Burkholderiales</taxon>
        <taxon>Comamonadaceae</taxon>
        <taxon>Ottowia</taxon>
    </lineage>
</organism>
<evidence type="ECO:0000256" key="2">
    <source>
        <dbReference type="ARBA" id="ARBA00005419"/>
    </source>
</evidence>
<evidence type="ECO:0000313" key="8">
    <source>
        <dbReference type="Proteomes" id="UP000663903"/>
    </source>
</evidence>
<keyword evidence="8" id="KW-1185">Reference proteome</keyword>
<dbReference type="InterPro" id="IPR004843">
    <property type="entry name" value="Calcineurin-like_PHP"/>
</dbReference>
<evidence type="ECO:0000256" key="5">
    <source>
        <dbReference type="HAMAP-Rule" id="MF_00199"/>
    </source>
</evidence>
<evidence type="ECO:0000313" key="7">
    <source>
        <dbReference type="EMBL" id="QTD46130.1"/>
    </source>
</evidence>
<dbReference type="KEGG" id="otd:J1M35_04260"/>
<evidence type="ECO:0000259" key="6">
    <source>
        <dbReference type="Pfam" id="PF00149"/>
    </source>
</evidence>
<comment type="catalytic activity">
    <reaction evidence="4 5">
        <text>P(1),P(4)-bis(5'-adenosyl) tetraphosphate + H2O = 2 ADP + 2 H(+)</text>
        <dbReference type="Rhea" id="RHEA:24252"/>
        <dbReference type="ChEBI" id="CHEBI:15377"/>
        <dbReference type="ChEBI" id="CHEBI:15378"/>
        <dbReference type="ChEBI" id="CHEBI:58141"/>
        <dbReference type="ChEBI" id="CHEBI:456216"/>
        <dbReference type="EC" id="3.6.1.41"/>
    </reaction>
</comment>
<reference evidence="7" key="1">
    <citation type="submission" date="2021-03" db="EMBL/GenBank/DDBJ databases">
        <title>Ottowia sp. 27C isolated from the cloaca of a Giant Asian pond turtle (Heosemys grandis).</title>
        <authorList>
            <person name="Spergser J."/>
            <person name="Busse H.-J."/>
        </authorList>
    </citation>
    <scope>NUCLEOTIDE SEQUENCE</scope>
    <source>
        <strain evidence="7">27C</strain>
    </source>
</reference>
<evidence type="ECO:0000256" key="1">
    <source>
        <dbReference type="ARBA" id="ARBA00003413"/>
    </source>
</evidence>
<keyword evidence="3 5" id="KW-0378">Hydrolase</keyword>
<dbReference type="InterPro" id="IPR029052">
    <property type="entry name" value="Metallo-depent_PP-like"/>
</dbReference>
<dbReference type="NCBIfam" id="NF001204">
    <property type="entry name" value="PRK00166.1"/>
    <property type="match status" value="1"/>
</dbReference>